<evidence type="ECO:0000313" key="15">
    <source>
        <dbReference type="Proteomes" id="UP000186594"/>
    </source>
</evidence>
<evidence type="ECO:0000256" key="11">
    <source>
        <dbReference type="ARBA" id="ARBA00041372"/>
    </source>
</evidence>
<dbReference type="FunFam" id="3.30.830.10:FF:000021">
    <property type="entry name" value="Cytochrome b-c1 complex subunit 2"/>
    <property type="match status" value="1"/>
</dbReference>
<evidence type="ECO:0000256" key="4">
    <source>
        <dbReference type="ARBA" id="ARBA00022792"/>
    </source>
</evidence>
<comment type="subcellular location">
    <subcellularLocation>
        <location evidence="1">Mitochondrion inner membrane</location>
        <topology evidence="1">Peripheral membrane protein</topology>
        <orientation evidence="1">Matrix side</orientation>
    </subcellularLocation>
</comment>
<dbReference type="PANTHER" id="PTHR11851">
    <property type="entry name" value="METALLOPROTEASE"/>
    <property type="match status" value="1"/>
</dbReference>
<evidence type="ECO:0000313" key="14">
    <source>
        <dbReference type="EMBL" id="OLL24007.1"/>
    </source>
</evidence>
<dbReference type="AlphaFoldDB" id="A0A1U7LMY7"/>
<keyword evidence="6" id="KW-0249">Electron transport</keyword>
<keyword evidence="3" id="KW-0679">Respiratory chain</keyword>
<protein>
    <recommendedName>
        <fullName evidence="10">Cytochrome b-c1 complex subunit 2, mitochondrial</fullName>
    </recommendedName>
    <alternativeName>
        <fullName evidence="11">Core protein II</fullName>
    </alternativeName>
</protein>
<evidence type="ECO:0000256" key="9">
    <source>
        <dbReference type="ARBA" id="ARBA00038146"/>
    </source>
</evidence>
<organism evidence="14 15">
    <name type="scientific">Neolecta irregularis (strain DAH-3)</name>
    <dbReference type="NCBI Taxonomy" id="1198029"/>
    <lineage>
        <taxon>Eukaryota</taxon>
        <taxon>Fungi</taxon>
        <taxon>Dikarya</taxon>
        <taxon>Ascomycota</taxon>
        <taxon>Taphrinomycotina</taxon>
        <taxon>Neolectales</taxon>
        <taxon>Neolectaceae</taxon>
        <taxon>Neolecta</taxon>
    </lineage>
</organism>
<evidence type="ECO:0000259" key="12">
    <source>
        <dbReference type="Pfam" id="PF00675"/>
    </source>
</evidence>
<dbReference type="Gene3D" id="3.30.830.10">
    <property type="entry name" value="Metalloenzyme, LuxS/M16 peptidase-like"/>
    <property type="match status" value="2"/>
</dbReference>
<gene>
    <name evidence="14" type="ORF">NEOLI_001188</name>
</gene>
<keyword evidence="4" id="KW-0999">Mitochondrion inner membrane</keyword>
<dbReference type="PANTHER" id="PTHR11851:SF209">
    <property type="entry name" value="CYTOCHROME B-C1 COMPLEX SUBUNIT 2, MITOCHONDRIAL"/>
    <property type="match status" value="1"/>
</dbReference>
<dbReference type="InterPro" id="IPR007863">
    <property type="entry name" value="Peptidase_M16_C"/>
</dbReference>
<evidence type="ECO:0000256" key="7">
    <source>
        <dbReference type="ARBA" id="ARBA00023128"/>
    </source>
</evidence>
<keyword evidence="5" id="KW-0809">Transit peptide</keyword>
<keyword evidence="7" id="KW-0496">Mitochondrion</keyword>
<evidence type="ECO:0000256" key="8">
    <source>
        <dbReference type="ARBA" id="ARBA00023136"/>
    </source>
</evidence>
<dbReference type="Pfam" id="PF00675">
    <property type="entry name" value="Peptidase_M16"/>
    <property type="match status" value="1"/>
</dbReference>
<keyword evidence="15" id="KW-1185">Reference proteome</keyword>
<evidence type="ECO:0000256" key="3">
    <source>
        <dbReference type="ARBA" id="ARBA00022660"/>
    </source>
</evidence>
<feature type="domain" description="Peptidase M16 C-terminal" evidence="13">
    <location>
        <begin position="188"/>
        <end position="363"/>
    </location>
</feature>
<dbReference type="GO" id="GO:0005743">
    <property type="term" value="C:mitochondrial inner membrane"/>
    <property type="evidence" value="ECO:0007669"/>
    <property type="project" value="UniProtKB-SubCell"/>
</dbReference>
<evidence type="ECO:0000256" key="2">
    <source>
        <dbReference type="ARBA" id="ARBA00022448"/>
    </source>
</evidence>
<evidence type="ECO:0000256" key="5">
    <source>
        <dbReference type="ARBA" id="ARBA00022946"/>
    </source>
</evidence>
<dbReference type="InterPro" id="IPR011765">
    <property type="entry name" value="Pept_M16_N"/>
</dbReference>
<feature type="domain" description="Peptidase M16 N-terminal" evidence="12">
    <location>
        <begin position="40"/>
        <end position="179"/>
    </location>
</feature>
<dbReference type="SUPFAM" id="SSF63411">
    <property type="entry name" value="LuxS/MPP-like metallohydrolase"/>
    <property type="match status" value="2"/>
</dbReference>
<dbReference type="GO" id="GO:0046872">
    <property type="term" value="F:metal ion binding"/>
    <property type="evidence" value="ECO:0007669"/>
    <property type="project" value="InterPro"/>
</dbReference>
<evidence type="ECO:0000259" key="13">
    <source>
        <dbReference type="Pfam" id="PF05193"/>
    </source>
</evidence>
<dbReference type="OrthoDB" id="6369905at2759"/>
<dbReference type="Proteomes" id="UP000186594">
    <property type="component" value="Unassembled WGS sequence"/>
</dbReference>
<dbReference type="FunFam" id="3.30.830.10:FF:000039">
    <property type="entry name" value="Ubiquinol-cytochrome c reductase core subunit 2"/>
    <property type="match status" value="1"/>
</dbReference>
<accession>A0A1U7LMY7</accession>
<comment type="caution">
    <text evidence="14">The sequence shown here is derived from an EMBL/GenBank/DDBJ whole genome shotgun (WGS) entry which is preliminary data.</text>
</comment>
<name>A0A1U7LMY7_NEOID</name>
<evidence type="ECO:0000256" key="10">
    <source>
        <dbReference type="ARBA" id="ARBA00040751"/>
    </source>
</evidence>
<evidence type="ECO:0000256" key="6">
    <source>
        <dbReference type="ARBA" id="ARBA00022982"/>
    </source>
</evidence>
<dbReference type="OMA" id="APKFALY"/>
<keyword evidence="2" id="KW-0813">Transport</keyword>
<dbReference type="EMBL" id="LXFE01001036">
    <property type="protein sequence ID" value="OLL24007.1"/>
    <property type="molecule type" value="Genomic_DNA"/>
</dbReference>
<proteinExistence type="inferred from homology"/>
<keyword evidence="8" id="KW-0472">Membrane</keyword>
<sequence>MLRSKVYSMAPRCSFARAMATVAQISPFSFHVGQTNGIKIASRDDGRPTAALSVVVRAGSRYQPIPGLAHILERFAFKSTSERTALRITRESELLGGKLSSSVTRDSIILTAEFLREDLPYYVQLLGDTLTKTKLERHIFTEDVIPQLALQYSSLSTLDITSDALHNVAFRRGLGNTLYSNPQYPVLLQDVKAFANKSYISGNLSIVATGADSTELKDLVQQHFAKIPSGSPAQISGTTYYGGDVRINGPSKESLVILAFPGASSPLAGSPELGILANLLGGKSSIKWSAGNTLLSQLAGKLGNEVSAFAQHITHTDAGLLTVTLAGPSSTITKLAKAVVQTVHLISKGEGIREVDVKRAIAQTKFQFTNAFDERTSAVEKIGQSLIGESTSVKTQEVVAELDKVTFAQVKSAATNLLKNKASLVALGDTYLLPYADELSPK</sequence>
<dbReference type="STRING" id="1198029.A0A1U7LMY7"/>
<comment type="similarity">
    <text evidence="9">Belongs to the peptidase M16 family. UQCRC2/QCR2 subfamily.</text>
</comment>
<dbReference type="InterPro" id="IPR050361">
    <property type="entry name" value="MPP/UQCRC_Complex"/>
</dbReference>
<dbReference type="Pfam" id="PF05193">
    <property type="entry name" value="Peptidase_M16_C"/>
    <property type="match status" value="1"/>
</dbReference>
<evidence type="ECO:0000256" key="1">
    <source>
        <dbReference type="ARBA" id="ARBA00004443"/>
    </source>
</evidence>
<reference evidence="14 15" key="1">
    <citation type="submission" date="2016-04" db="EMBL/GenBank/DDBJ databases">
        <title>Evolutionary innovation and constraint leading to complex multicellularity in the Ascomycota.</title>
        <authorList>
            <person name="Cisse O."/>
            <person name="Nguyen A."/>
            <person name="Hewitt D.A."/>
            <person name="Jedd G."/>
            <person name="Stajich J.E."/>
        </authorList>
    </citation>
    <scope>NUCLEOTIDE SEQUENCE [LARGE SCALE GENOMIC DNA]</scope>
    <source>
        <strain evidence="14 15">DAH-3</strain>
    </source>
</reference>
<dbReference type="InterPro" id="IPR011249">
    <property type="entry name" value="Metalloenz_LuxS/M16"/>
</dbReference>